<evidence type="ECO:0000256" key="7">
    <source>
        <dbReference type="ARBA" id="ARBA00022692"/>
    </source>
</evidence>
<dbReference type="Pfam" id="PF01292">
    <property type="entry name" value="Ni_hydr_CYTB"/>
    <property type="match status" value="1"/>
</dbReference>
<evidence type="ECO:0000256" key="6">
    <source>
        <dbReference type="ARBA" id="ARBA00022617"/>
    </source>
</evidence>
<evidence type="ECO:0000256" key="1">
    <source>
        <dbReference type="ARBA" id="ARBA00001971"/>
    </source>
</evidence>
<dbReference type="GO" id="GO:0008863">
    <property type="term" value="F:formate dehydrogenase (NAD+) activity"/>
    <property type="evidence" value="ECO:0007669"/>
    <property type="project" value="InterPro"/>
</dbReference>
<keyword evidence="11" id="KW-0408">Iron</keyword>
<evidence type="ECO:0000313" key="18">
    <source>
        <dbReference type="Proteomes" id="UP000438991"/>
    </source>
</evidence>
<dbReference type="GO" id="GO:0009055">
    <property type="term" value="F:electron transfer activity"/>
    <property type="evidence" value="ECO:0007669"/>
    <property type="project" value="InterPro"/>
</dbReference>
<evidence type="ECO:0000259" key="14">
    <source>
        <dbReference type="Pfam" id="PF01292"/>
    </source>
</evidence>
<evidence type="ECO:0000256" key="3">
    <source>
        <dbReference type="ARBA" id="ARBA00010747"/>
    </source>
</evidence>
<reference evidence="15 18" key="3">
    <citation type="submission" date="2019-11" db="EMBL/GenBank/DDBJ databases">
        <title>Whole-genome sequence of Rhodoplanes serenus DSM 18633, type strain.</title>
        <authorList>
            <person name="Kyndt J.A."/>
            <person name="Meyer T.E."/>
        </authorList>
    </citation>
    <scope>NUCLEOTIDE SEQUENCE [LARGE SCALE GENOMIC DNA]</scope>
    <source>
        <strain evidence="15 18">DSM 18633</strain>
    </source>
</reference>
<keyword evidence="17" id="KW-1185">Reference proteome</keyword>
<dbReference type="GO" id="GO:0022904">
    <property type="term" value="P:respiratory electron transport chain"/>
    <property type="evidence" value="ECO:0007669"/>
    <property type="project" value="InterPro"/>
</dbReference>
<dbReference type="GO" id="GO:0036397">
    <property type="term" value="F:formate dehydrogenase (quinone) activity"/>
    <property type="evidence" value="ECO:0007669"/>
    <property type="project" value="TreeGrafter"/>
</dbReference>
<name>A0A327K1K8_9BRAD</name>
<keyword evidence="5" id="KW-1003">Cell membrane</keyword>
<dbReference type="InterPro" id="IPR011577">
    <property type="entry name" value="Cyt_b561_bac/Ni-Hgenase"/>
</dbReference>
<dbReference type="OrthoDB" id="9790598at2"/>
<dbReference type="NCBIfam" id="TIGR01583">
    <property type="entry name" value="formate-DH-gamm"/>
    <property type="match status" value="1"/>
</dbReference>
<evidence type="ECO:0000256" key="4">
    <source>
        <dbReference type="ARBA" id="ARBA00022448"/>
    </source>
</evidence>
<comment type="subcellular location">
    <subcellularLocation>
        <location evidence="2">Cell membrane</location>
        <topology evidence="2">Multi-pass membrane protein</topology>
    </subcellularLocation>
</comment>
<dbReference type="AlphaFoldDB" id="A0A327K1K8"/>
<dbReference type="GO" id="GO:0009061">
    <property type="term" value="P:anaerobic respiration"/>
    <property type="evidence" value="ECO:0007669"/>
    <property type="project" value="TreeGrafter"/>
</dbReference>
<evidence type="ECO:0000256" key="11">
    <source>
        <dbReference type="ARBA" id="ARBA00023004"/>
    </source>
</evidence>
<evidence type="ECO:0000256" key="2">
    <source>
        <dbReference type="ARBA" id="ARBA00004651"/>
    </source>
</evidence>
<feature type="transmembrane region" description="Helical" evidence="13">
    <location>
        <begin position="69"/>
        <end position="89"/>
    </location>
</feature>
<reference evidence="17" key="1">
    <citation type="submission" date="2018-10" db="EMBL/GenBank/DDBJ databases">
        <authorList>
            <person name="Peiro R."/>
            <person name="Begona"/>
            <person name="Cbmso G."/>
            <person name="Lopez M."/>
            <person name="Gonzalez S."/>
            <person name="Sacristan E."/>
            <person name="Castillo E."/>
        </authorList>
    </citation>
    <scope>NUCLEOTIDE SEQUENCE [LARGE SCALE GENOMIC DNA]</scope>
</reference>
<keyword evidence="12 13" id="KW-0472">Membrane</keyword>
<dbReference type="PANTHER" id="PTHR30074">
    <property type="entry name" value="FORMATE DEHYDROGENASE, NITRATE-INDUCIBLE, CYTOCHROME B556 FDN SUBUNIT"/>
    <property type="match status" value="1"/>
</dbReference>
<evidence type="ECO:0000256" key="9">
    <source>
        <dbReference type="ARBA" id="ARBA00022982"/>
    </source>
</evidence>
<reference evidence="16" key="2">
    <citation type="submission" date="2018-10" db="EMBL/GenBank/DDBJ databases">
        <authorList>
            <person name="Peiro R."/>
            <person name="Begona"/>
            <person name="Cbmso G."/>
            <person name="Lopez M."/>
            <person name="Gonzalez S."/>
            <person name="Sacristan E."/>
            <person name="Castillo E."/>
        </authorList>
    </citation>
    <scope>NUCLEOTIDE SEQUENCE</scope>
    <source>
        <strain evidence="16">Rhod_genome</strain>
    </source>
</reference>
<evidence type="ECO:0000313" key="17">
    <source>
        <dbReference type="Proteomes" id="UP000289200"/>
    </source>
</evidence>
<feature type="transmembrane region" description="Helical" evidence="13">
    <location>
        <begin position="32"/>
        <end position="57"/>
    </location>
</feature>
<keyword evidence="4" id="KW-0813">Transport</keyword>
<evidence type="ECO:0000256" key="13">
    <source>
        <dbReference type="SAM" id="Phobius"/>
    </source>
</evidence>
<dbReference type="Gene3D" id="1.20.950.20">
    <property type="entry name" value="Transmembrane di-heme cytochromes, Chain C"/>
    <property type="match status" value="1"/>
</dbReference>
<dbReference type="InterPro" id="IPR051817">
    <property type="entry name" value="FDH_cytochrome_b556_subunit"/>
</dbReference>
<keyword evidence="7 13" id="KW-0812">Transmembrane</keyword>
<evidence type="ECO:0000256" key="10">
    <source>
        <dbReference type="ARBA" id="ARBA00022989"/>
    </source>
</evidence>
<keyword evidence="9" id="KW-0249">Electron transport</keyword>
<accession>A0A327K1K8</accession>
<organism evidence="15 18">
    <name type="scientific">Rhodoplanes serenus</name>
    <dbReference type="NCBI Taxonomy" id="200615"/>
    <lineage>
        <taxon>Bacteria</taxon>
        <taxon>Pseudomonadati</taxon>
        <taxon>Pseudomonadota</taxon>
        <taxon>Alphaproteobacteria</taxon>
        <taxon>Hyphomicrobiales</taxon>
        <taxon>Nitrobacteraceae</taxon>
        <taxon>Rhodoplanes</taxon>
    </lineage>
</organism>
<feature type="domain" description="Cytochrome b561 bacterial/Ni-hydrogenase" evidence="14">
    <location>
        <begin position="22"/>
        <end position="199"/>
    </location>
</feature>
<comment type="similarity">
    <text evidence="3">Belongs to the formate dehydrogenase gamma subunit family.</text>
</comment>
<evidence type="ECO:0000313" key="16">
    <source>
        <dbReference type="EMBL" id="VCU11678.1"/>
    </source>
</evidence>
<dbReference type="SUPFAM" id="SSF81342">
    <property type="entry name" value="Transmembrane di-heme cytochromes"/>
    <property type="match status" value="1"/>
</dbReference>
<comment type="cofactor">
    <cofactor evidence="1">
        <name>heme</name>
        <dbReference type="ChEBI" id="CHEBI:30413"/>
    </cofactor>
</comment>
<protein>
    <submittedName>
        <fullName evidence="15">Formate dehydrogenase subunit gamma</fullName>
    </submittedName>
    <submittedName>
        <fullName evidence="16">Formate dehydrogenase, cytochrome b556(Fdo) subunit</fullName>
    </submittedName>
</protein>
<dbReference type="GO" id="GO:0046872">
    <property type="term" value="F:metal ion binding"/>
    <property type="evidence" value="ECO:0007669"/>
    <property type="project" value="UniProtKB-KW"/>
</dbReference>
<feature type="transmembrane region" description="Helical" evidence="13">
    <location>
        <begin position="163"/>
        <end position="189"/>
    </location>
</feature>
<proteinExistence type="inferred from homology"/>
<dbReference type="Proteomes" id="UP000438991">
    <property type="component" value="Unassembled WGS sequence"/>
</dbReference>
<dbReference type="PANTHER" id="PTHR30074:SF5">
    <property type="entry name" value="FORMATE DEHYDROGENASE, NITRATE-INDUCIBLE, CYTOCHROME B556(FDN) SUBUNIT"/>
    <property type="match status" value="1"/>
</dbReference>
<dbReference type="EMBL" id="UWOC01000209">
    <property type="protein sequence ID" value="VCU11678.1"/>
    <property type="molecule type" value="Genomic_DNA"/>
</dbReference>
<dbReference type="EMBL" id="WNKV01000008">
    <property type="protein sequence ID" value="MTW16970.1"/>
    <property type="molecule type" value="Genomic_DNA"/>
</dbReference>
<evidence type="ECO:0000256" key="5">
    <source>
        <dbReference type="ARBA" id="ARBA00022475"/>
    </source>
</evidence>
<dbReference type="InterPro" id="IPR016174">
    <property type="entry name" value="Di-haem_cyt_TM"/>
</dbReference>
<keyword evidence="8" id="KW-0479">Metal-binding</keyword>
<evidence type="ECO:0000256" key="12">
    <source>
        <dbReference type="ARBA" id="ARBA00023136"/>
    </source>
</evidence>
<sequence length="232" mass="26330">MRRDEIVEGDALHPGDPVVIDRYSTAARFNHWMTAASLVLLALSGLALFHPALYFLTGLFGGGSNTRAIHPWIGLFLFLGYMGLFFRFWKVNLWTPTDGTWLKKLHVFLIGHEEDMPEVGRYNFAQKAVFWWMGILIMISIASGLVIWEQYFAAYTTVDQKRWAVLIHSVAAIVMICIVIVHVYGALWARGTMTAMIKGRVTGGWAWRHHRKWLRELAADPKANRGTATPAE</sequence>
<gene>
    <name evidence="16" type="primary">fdoI</name>
    <name evidence="15" type="ORF">GJ689_12230</name>
    <name evidence="16" type="ORF">RHODGE_RHODGE_04893</name>
</gene>
<dbReference type="GO" id="GO:0015944">
    <property type="term" value="P:formate oxidation"/>
    <property type="evidence" value="ECO:0007669"/>
    <property type="project" value="TreeGrafter"/>
</dbReference>
<dbReference type="RefSeq" id="WP_111387705.1">
    <property type="nucleotide sequence ID" value="NZ_NPEW01000247.1"/>
</dbReference>
<comment type="caution">
    <text evidence="15">The sequence shown here is derived from an EMBL/GenBank/DDBJ whole genome shotgun (WGS) entry which is preliminary data.</text>
</comment>
<dbReference type="GO" id="GO:0009326">
    <property type="term" value="C:formate dehydrogenase complex"/>
    <property type="evidence" value="ECO:0007669"/>
    <property type="project" value="InterPro"/>
</dbReference>
<dbReference type="InterPro" id="IPR006471">
    <property type="entry name" value="Formate_DH_gsu"/>
</dbReference>
<keyword evidence="10 13" id="KW-1133">Transmembrane helix</keyword>
<keyword evidence="6" id="KW-0349">Heme</keyword>
<feature type="transmembrane region" description="Helical" evidence="13">
    <location>
        <begin position="129"/>
        <end position="151"/>
    </location>
</feature>
<evidence type="ECO:0000256" key="8">
    <source>
        <dbReference type="ARBA" id="ARBA00022723"/>
    </source>
</evidence>
<evidence type="ECO:0000313" key="15">
    <source>
        <dbReference type="EMBL" id="MTW16970.1"/>
    </source>
</evidence>
<dbReference type="Proteomes" id="UP000289200">
    <property type="component" value="Unassembled WGS sequence"/>
</dbReference>
<dbReference type="GO" id="GO:0005886">
    <property type="term" value="C:plasma membrane"/>
    <property type="evidence" value="ECO:0007669"/>
    <property type="project" value="UniProtKB-SubCell"/>
</dbReference>